<reference evidence="2" key="1">
    <citation type="journal article" date="2023" name="Mol. Phylogenet. Evol.">
        <title>Genome-scale phylogeny and comparative genomics of the fungal order Sordariales.</title>
        <authorList>
            <person name="Hensen N."/>
            <person name="Bonometti L."/>
            <person name="Westerberg I."/>
            <person name="Brannstrom I.O."/>
            <person name="Guillou S."/>
            <person name="Cros-Aarteil S."/>
            <person name="Calhoun S."/>
            <person name="Haridas S."/>
            <person name="Kuo A."/>
            <person name="Mondo S."/>
            <person name="Pangilinan J."/>
            <person name="Riley R."/>
            <person name="LaButti K."/>
            <person name="Andreopoulos B."/>
            <person name="Lipzen A."/>
            <person name="Chen C."/>
            <person name="Yan M."/>
            <person name="Daum C."/>
            <person name="Ng V."/>
            <person name="Clum A."/>
            <person name="Steindorff A."/>
            <person name="Ohm R.A."/>
            <person name="Martin F."/>
            <person name="Silar P."/>
            <person name="Natvig D.O."/>
            <person name="Lalanne C."/>
            <person name="Gautier V."/>
            <person name="Ament-Velasquez S.L."/>
            <person name="Kruys A."/>
            <person name="Hutchinson M.I."/>
            <person name="Powell A.J."/>
            <person name="Barry K."/>
            <person name="Miller A.N."/>
            <person name="Grigoriev I.V."/>
            <person name="Debuchy R."/>
            <person name="Gladieux P."/>
            <person name="Hiltunen Thoren M."/>
            <person name="Johannesson H."/>
        </authorList>
    </citation>
    <scope>NUCLEOTIDE SEQUENCE</scope>
    <source>
        <strain evidence="2">CBS 103.79</strain>
    </source>
</reference>
<dbReference type="Gene3D" id="3.40.50.300">
    <property type="entry name" value="P-loop containing nucleotide triphosphate hydrolases"/>
    <property type="match status" value="1"/>
</dbReference>
<reference evidence="2" key="2">
    <citation type="submission" date="2023-05" db="EMBL/GenBank/DDBJ databases">
        <authorList>
            <consortium name="Lawrence Berkeley National Laboratory"/>
            <person name="Steindorff A."/>
            <person name="Hensen N."/>
            <person name="Bonometti L."/>
            <person name="Westerberg I."/>
            <person name="Brannstrom I.O."/>
            <person name="Guillou S."/>
            <person name="Cros-Aarteil S."/>
            <person name="Calhoun S."/>
            <person name="Haridas S."/>
            <person name="Kuo A."/>
            <person name="Mondo S."/>
            <person name="Pangilinan J."/>
            <person name="Riley R."/>
            <person name="Labutti K."/>
            <person name="Andreopoulos B."/>
            <person name="Lipzen A."/>
            <person name="Chen C."/>
            <person name="Yanf M."/>
            <person name="Daum C."/>
            <person name="Ng V."/>
            <person name="Clum A."/>
            <person name="Ohm R."/>
            <person name="Martin F."/>
            <person name="Silar P."/>
            <person name="Natvig D."/>
            <person name="Lalanne C."/>
            <person name="Gautier V."/>
            <person name="Ament-Velasquez S.L."/>
            <person name="Kruys A."/>
            <person name="Hutchinson M.I."/>
            <person name="Powell A.J."/>
            <person name="Barry K."/>
            <person name="Miller A.N."/>
            <person name="Grigoriev I.V."/>
            <person name="Debuchy R."/>
            <person name="Gladieux P."/>
            <person name="Thoren M.H."/>
            <person name="Johannesson H."/>
        </authorList>
    </citation>
    <scope>NUCLEOTIDE SEQUENCE</scope>
    <source>
        <strain evidence="2">CBS 103.79</strain>
    </source>
</reference>
<dbReference type="InterPro" id="IPR027417">
    <property type="entry name" value="P-loop_NTPase"/>
</dbReference>
<keyword evidence="3" id="KW-1185">Reference proteome</keyword>
<dbReference type="Pfam" id="PF13521">
    <property type="entry name" value="AAA_28"/>
    <property type="match status" value="1"/>
</dbReference>
<protein>
    <submittedName>
        <fullName evidence="2">AAA domain-containing protein</fullName>
    </submittedName>
</protein>
<comment type="caution">
    <text evidence="2">The sequence shown here is derived from an EMBL/GenBank/DDBJ whole genome shotgun (WGS) entry which is preliminary data.</text>
</comment>
<evidence type="ECO:0000313" key="3">
    <source>
        <dbReference type="Proteomes" id="UP001303889"/>
    </source>
</evidence>
<feature type="domain" description="NadR/Ttd14 AAA" evidence="1">
    <location>
        <begin position="11"/>
        <end position="201"/>
    </location>
</feature>
<gene>
    <name evidence="2" type="ORF">C8A05DRAFT_43468</name>
</gene>
<dbReference type="SUPFAM" id="SSF52540">
    <property type="entry name" value="P-loop containing nucleoside triphosphate hydrolases"/>
    <property type="match status" value="1"/>
</dbReference>
<evidence type="ECO:0000313" key="2">
    <source>
        <dbReference type="EMBL" id="KAK3903256.1"/>
    </source>
</evidence>
<sequence>MNPPPPPPPNIYIVGTQCTGKTTLVNNLRTYFTTTTTTPSPPTPYPQPTFITEVARTVLQTHSFTAADVRDPARSLALQRLILAAQAAAEGDALGQATPTTAGRWFISDRSGADPLAYALRYVGSSGTRPLLESAEWAVLRERMRGAVVVVCEASAGVAGWLRDDGVRLMPEDVEEWVGFHEMFCQFLEGEGVEFEVLPAGVGGHGERVGFVVERWMGRWKGLKEGGGGGRM</sequence>
<dbReference type="AlphaFoldDB" id="A0AAN6MLS0"/>
<dbReference type="Proteomes" id="UP001303889">
    <property type="component" value="Unassembled WGS sequence"/>
</dbReference>
<proteinExistence type="predicted"/>
<dbReference type="EMBL" id="MU855459">
    <property type="protein sequence ID" value="KAK3903256.1"/>
    <property type="molecule type" value="Genomic_DNA"/>
</dbReference>
<accession>A0AAN6MLS0</accession>
<dbReference type="InterPro" id="IPR038727">
    <property type="entry name" value="NadR/Ttd14_AAA_dom"/>
</dbReference>
<evidence type="ECO:0000259" key="1">
    <source>
        <dbReference type="Pfam" id="PF13521"/>
    </source>
</evidence>
<name>A0AAN6MLS0_9PEZI</name>
<organism evidence="2 3">
    <name type="scientific">Staphylotrichum tortipilum</name>
    <dbReference type="NCBI Taxonomy" id="2831512"/>
    <lineage>
        <taxon>Eukaryota</taxon>
        <taxon>Fungi</taxon>
        <taxon>Dikarya</taxon>
        <taxon>Ascomycota</taxon>
        <taxon>Pezizomycotina</taxon>
        <taxon>Sordariomycetes</taxon>
        <taxon>Sordariomycetidae</taxon>
        <taxon>Sordariales</taxon>
        <taxon>Chaetomiaceae</taxon>
        <taxon>Staphylotrichum</taxon>
    </lineage>
</organism>